<evidence type="ECO:0000313" key="3">
    <source>
        <dbReference type="EMBL" id="SVE14802.1"/>
    </source>
</evidence>
<keyword evidence="1" id="KW-0560">Oxidoreductase</keyword>
<gene>
    <name evidence="3" type="ORF">METZ01_LOCUS467656</name>
</gene>
<dbReference type="Pfam" id="PF00296">
    <property type="entry name" value="Bac_luciferase"/>
    <property type="match status" value="1"/>
</dbReference>
<organism evidence="3">
    <name type="scientific">marine metagenome</name>
    <dbReference type="NCBI Taxonomy" id="408172"/>
    <lineage>
        <taxon>unclassified sequences</taxon>
        <taxon>metagenomes</taxon>
        <taxon>ecological metagenomes</taxon>
    </lineage>
</organism>
<dbReference type="Gene3D" id="3.20.20.30">
    <property type="entry name" value="Luciferase-like domain"/>
    <property type="match status" value="1"/>
</dbReference>
<dbReference type="GO" id="GO:0016705">
    <property type="term" value="F:oxidoreductase activity, acting on paired donors, with incorporation or reduction of molecular oxygen"/>
    <property type="evidence" value="ECO:0007669"/>
    <property type="project" value="InterPro"/>
</dbReference>
<accession>A0A383B494</accession>
<feature type="domain" description="Luciferase-like" evidence="2">
    <location>
        <begin position="5"/>
        <end position="107"/>
    </location>
</feature>
<proteinExistence type="predicted"/>
<dbReference type="PANTHER" id="PTHR43244">
    <property type="match status" value="1"/>
</dbReference>
<dbReference type="InterPro" id="IPR011251">
    <property type="entry name" value="Luciferase-like_dom"/>
</dbReference>
<dbReference type="AlphaFoldDB" id="A0A383B494"/>
<reference evidence="3" key="1">
    <citation type="submission" date="2018-05" db="EMBL/GenBank/DDBJ databases">
        <authorList>
            <person name="Lanie J.A."/>
            <person name="Ng W.-L."/>
            <person name="Kazmierczak K.M."/>
            <person name="Andrzejewski T.M."/>
            <person name="Davidsen T.M."/>
            <person name="Wayne K.J."/>
            <person name="Tettelin H."/>
            <person name="Glass J.I."/>
            <person name="Rusch D."/>
            <person name="Podicherti R."/>
            <person name="Tsui H.-C.T."/>
            <person name="Winkler M.E."/>
        </authorList>
    </citation>
    <scope>NUCLEOTIDE SEQUENCE</scope>
</reference>
<dbReference type="InterPro" id="IPR036661">
    <property type="entry name" value="Luciferase-like_sf"/>
</dbReference>
<feature type="non-terminal residue" evidence="3">
    <location>
        <position position="109"/>
    </location>
</feature>
<evidence type="ECO:0000256" key="1">
    <source>
        <dbReference type="ARBA" id="ARBA00023002"/>
    </source>
</evidence>
<name>A0A383B494_9ZZZZ</name>
<dbReference type="InterPro" id="IPR050564">
    <property type="entry name" value="F420-G6PD/mer"/>
</dbReference>
<dbReference type="PANTHER" id="PTHR43244:SF1">
    <property type="entry name" value="5,10-METHYLENETETRAHYDROMETHANOPTERIN REDUCTASE"/>
    <property type="match status" value="1"/>
</dbReference>
<dbReference type="SUPFAM" id="SSF51679">
    <property type="entry name" value="Bacterial luciferase-like"/>
    <property type="match status" value="1"/>
</dbReference>
<dbReference type="EMBL" id="UINC01197358">
    <property type="protein sequence ID" value="SVE14802.1"/>
    <property type="molecule type" value="Genomic_DNA"/>
</dbReference>
<sequence>MPHGPVADLVGLARLAEDLGCCRCWVYDEGLATRDVYVTMTAVVLATSTIRVGTGITNPYSRHPGTTASAIATIDELSGQRAFVGLGAGGGMTLGPMGIERRRPVAAVE</sequence>
<protein>
    <recommendedName>
        <fullName evidence="2">Luciferase-like domain-containing protein</fullName>
    </recommendedName>
</protein>
<evidence type="ECO:0000259" key="2">
    <source>
        <dbReference type="Pfam" id="PF00296"/>
    </source>
</evidence>